<feature type="region of interest" description="Disordered" evidence="1">
    <location>
        <begin position="89"/>
        <end position="379"/>
    </location>
</feature>
<dbReference type="Proteomes" id="UP000760494">
    <property type="component" value="Unassembled WGS sequence"/>
</dbReference>
<gene>
    <name evidence="3" type="ORF">C2S_8705</name>
</gene>
<dbReference type="InterPro" id="IPR058348">
    <property type="entry name" value="DUF8035"/>
</dbReference>
<feature type="compositionally biased region" description="Basic and acidic residues" evidence="1">
    <location>
        <begin position="467"/>
        <end position="493"/>
    </location>
</feature>
<proteinExistence type="predicted"/>
<feature type="compositionally biased region" description="Pro residues" evidence="1">
    <location>
        <begin position="248"/>
        <end position="264"/>
    </location>
</feature>
<feature type="compositionally biased region" description="Basic and acidic residues" evidence="1">
    <location>
        <begin position="270"/>
        <end position="286"/>
    </location>
</feature>
<reference evidence="3" key="1">
    <citation type="submission" date="2019-05" db="EMBL/GenBank/DDBJ databases">
        <authorList>
            <person name="Piombo E."/>
        </authorList>
    </citation>
    <scope>NUCLEOTIDE SEQUENCE</scope>
    <source>
        <strain evidence="3">C2S</strain>
    </source>
</reference>
<dbReference type="Pfam" id="PF26118">
    <property type="entry name" value="DUF8035"/>
    <property type="match status" value="1"/>
</dbReference>
<feature type="region of interest" description="Disordered" evidence="1">
    <location>
        <begin position="402"/>
        <end position="504"/>
    </location>
</feature>
<feature type="compositionally biased region" description="Basic and acidic residues" evidence="1">
    <location>
        <begin position="338"/>
        <end position="360"/>
    </location>
</feature>
<evidence type="ECO:0000259" key="2">
    <source>
        <dbReference type="Pfam" id="PF26118"/>
    </source>
</evidence>
<dbReference type="PANTHER" id="PTHR48148">
    <property type="entry name" value="KERATINOCYTE PROLINE-RICH PROTEIN"/>
    <property type="match status" value="1"/>
</dbReference>
<feature type="compositionally biased region" description="Pro residues" evidence="1">
    <location>
        <begin position="291"/>
        <end position="303"/>
    </location>
</feature>
<accession>A0A9Q9RRH5</accession>
<evidence type="ECO:0000313" key="3">
    <source>
        <dbReference type="EMBL" id="VTT72741.1"/>
    </source>
</evidence>
<dbReference type="EMBL" id="CABFJX010000357">
    <property type="protein sequence ID" value="VTT72741.1"/>
    <property type="molecule type" value="Genomic_DNA"/>
</dbReference>
<organism evidence="3 4">
    <name type="scientific">Fusarium fujikuroi</name>
    <name type="common">Bakanae and foot rot disease fungus</name>
    <name type="synonym">Gibberella fujikuroi</name>
    <dbReference type="NCBI Taxonomy" id="5127"/>
    <lineage>
        <taxon>Eukaryota</taxon>
        <taxon>Fungi</taxon>
        <taxon>Dikarya</taxon>
        <taxon>Ascomycota</taxon>
        <taxon>Pezizomycotina</taxon>
        <taxon>Sordariomycetes</taxon>
        <taxon>Hypocreomycetidae</taxon>
        <taxon>Hypocreales</taxon>
        <taxon>Nectriaceae</taxon>
        <taxon>Fusarium</taxon>
        <taxon>Fusarium fujikuroi species complex</taxon>
    </lineage>
</organism>
<protein>
    <recommendedName>
        <fullName evidence="2">DUF8035 domain-containing protein</fullName>
    </recommendedName>
</protein>
<feature type="compositionally biased region" description="Basic and acidic residues" evidence="1">
    <location>
        <begin position="231"/>
        <end position="247"/>
    </location>
</feature>
<feature type="domain" description="DUF8035" evidence="2">
    <location>
        <begin position="501"/>
        <end position="554"/>
    </location>
</feature>
<feature type="compositionally biased region" description="Basic and acidic residues" evidence="1">
    <location>
        <begin position="114"/>
        <end position="132"/>
    </location>
</feature>
<dbReference type="PANTHER" id="PTHR48148:SF3">
    <property type="entry name" value="KERATINOCYTE PROLINE-RICH PROTEIN"/>
    <property type="match status" value="1"/>
</dbReference>
<comment type="caution">
    <text evidence="3">The sequence shown here is derived from an EMBL/GenBank/DDBJ whole genome shotgun (WGS) entry which is preliminary data.</text>
</comment>
<feature type="compositionally biased region" description="Basic and acidic residues" evidence="1">
    <location>
        <begin position="177"/>
        <end position="198"/>
    </location>
</feature>
<name>A0A9Q9RRH5_FUSFU</name>
<dbReference type="AlphaFoldDB" id="A0A9Q9RRH5"/>
<evidence type="ECO:0000256" key="1">
    <source>
        <dbReference type="SAM" id="MobiDB-lite"/>
    </source>
</evidence>
<sequence length="605" mass="70526">MPNWAEQRLGPPSQITRAMICMQLCDRDRLAAFAKLSMIVISFARTNICTFFVDLAELPLEPTRNSLIWTRGAAGGQATEFEERDYYPAPRRSAPEGLDEVDYRRRTVTISPPPREESRTPAFLREDTRRTEAGPMVLRQRQVETIDRHRPRSPSPVRVREERIIRRPRSISPSSHHSHDHEHERSRTRVYERERVREPSQPPPRRAPSPARVVRYVERPKSPSPPPAPPVEERERIRTRIIERERAPSPPPIPKPSPPPPPPQTIRGPTIEREVITHYRDIDHGMIKARPPTPPPQPKPQPRAPSRVRERETDIDISLSKNRTEVDVTRTSRTRSQSQERRSDYRDDELVVRRESETTRRRAHSAAPLPTPSAVDEEGDYLTSKIDSRGRMGEAWGGATKDWTLVDVPPGTERIRMDGVGGGSTETNWTRYSGSRKSKFIPERDGAPSPAPAPMPKPILKDTSPPDTRDRVNVSIYDREREIDIERTRETRSRPAPPPPKDMWTEITKDLVIREAIESSGYEYEETKEFYYIMDYLKYDDVLRLVDVSDEIRRSRKQRARELEYEREYQFDYERDSHRHSHPRWDEVTERETFYDTRPPRGYLR</sequence>
<evidence type="ECO:0000313" key="4">
    <source>
        <dbReference type="Proteomes" id="UP000760494"/>
    </source>
</evidence>